<accession>A0ABQ8V3Z4</accession>
<dbReference type="InterPro" id="IPR057429">
    <property type="entry name" value="WH_eIF2D"/>
</dbReference>
<feature type="compositionally biased region" description="Polar residues" evidence="4">
    <location>
        <begin position="498"/>
        <end position="510"/>
    </location>
</feature>
<feature type="domain" description="SUI1" evidence="5">
    <location>
        <begin position="548"/>
        <end position="623"/>
    </location>
</feature>
<proteinExistence type="inferred from homology"/>
<dbReference type="InterPro" id="IPR058886">
    <property type="entry name" value="SWIB_eIF2D"/>
</dbReference>
<dbReference type="SUPFAM" id="SSF47592">
    <property type="entry name" value="SWIB/MDM2 domain"/>
    <property type="match status" value="1"/>
</dbReference>
<dbReference type="SUPFAM" id="SSF88697">
    <property type="entry name" value="PUA domain-like"/>
    <property type="match status" value="1"/>
</dbReference>
<evidence type="ECO:0000259" key="6">
    <source>
        <dbReference type="PROSITE" id="PS51925"/>
    </source>
</evidence>
<reference evidence="7" key="1">
    <citation type="submission" date="2022-08" db="EMBL/GenBank/DDBJ databases">
        <title>A Global Phylogenomic Analysis of the Shiitake Genus Lentinula.</title>
        <authorList>
            <consortium name="DOE Joint Genome Institute"/>
            <person name="Sierra-Patev S."/>
            <person name="Min B."/>
            <person name="Naranjo-Ortiz M."/>
            <person name="Looney B."/>
            <person name="Konkel Z."/>
            <person name="Slot J.C."/>
            <person name="Sakamoto Y."/>
            <person name="Steenwyk J.L."/>
            <person name="Rokas A."/>
            <person name="Carro J."/>
            <person name="Camarero S."/>
            <person name="Ferreira P."/>
            <person name="Molpeceres G."/>
            <person name="Ruiz-Duenas F.J."/>
            <person name="Serrano A."/>
            <person name="Henrissat B."/>
            <person name="Drula E."/>
            <person name="Hughes K.W."/>
            <person name="Mata J.L."/>
            <person name="Ishikawa N.K."/>
            <person name="Vargas-Isla R."/>
            <person name="Ushijima S."/>
            <person name="Smith C.A."/>
            <person name="Ahrendt S."/>
            <person name="Andreopoulos W."/>
            <person name="He G."/>
            <person name="Labutti K."/>
            <person name="Lipzen A."/>
            <person name="Ng V."/>
            <person name="Riley R."/>
            <person name="Sandor L."/>
            <person name="Barry K."/>
            <person name="Martinez A.T."/>
            <person name="Xiao Y."/>
            <person name="Gibbons J.G."/>
            <person name="Terashima K."/>
            <person name="Grigoriev I.V."/>
            <person name="Hibbett D.S."/>
        </authorList>
    </citation>
    <scope>NUCLEOTIDE SEQUENCE</scope>
    <source>
        <strain evidence="7">RHP3577 ss4</strain>
    </source>
</reference>
<feature type="region of interest" description="Disordered" evidence="4">
    <location>
        <begin position="487"/>
        <end position="510"/>
    </location>
</feature>
<evidence type="ECO:0000259" key="5">
    <source>
        <dbReference type="PROSITE" id="PS50296"/>
    </source>
</evidence>
<dbReference type="PANTHER" id="PTHR12217:SF4">
    <property type="entry name" value="EUKARYOTIC TRANSLATION INITIATION FACTOR 2D"/>
    <property type="match status" value="1"/>
</dbReference>
<dbReference type="InterPro" id="IPR015947">
    <property type="entry name" value="PUA-like_sf"/>
</dbReference>
<dbReference type="NCBIfam" id="TIGR00451">
    <property type="entry name" value="unchar_dom_2"/>
    <property type="match status" value="1"/>
</dbReference>
<keyword evidence="3" id="KW-0175">Coiled coil</keyword>
<sequence length="639" mass="70139">MFKKPVSNWKTSSPLRSSDRKKLKLKAVSSFSISIEEADVLVPEGILSIKFKTHLNEPGVAYLAPDGDHDPLWFTIGKGDFQHQDALIIPTIYTLWKNHKLLPSVSTPKAVIPILSGGADLMIPGVVHCPQSLSEGQLVSICKYERIGDIPMLSPPLAVGRMAVASDQLQDSGQEKGKAVHVLHTWKDHLWELGSKGDIPQDLPMKEDEDVNLEKAGDTEEEEGMHVPVDADTSVVVPEPSSLSDAPDGTRAPVYTPDEVSQLLRMSLIQVIARYIDAPPAFTFPIPATIFYANHILPSRPNFPELVLLPSSSSPADTSPPYDSSSPDPYSITVKSSSFKSLTAFLKSTEKSGLITTKAPQKHSAQTDVLITAVNISHPDVQVHRPFTTVHEVEAKAARKVLQEVKQREQRAAAELELEVQEFWKPHLISVALFEAMGANTSNLYTHPEVRSLLDSYITARQLVNPHDQAYINLDAALTLCVAPQSKSKSSKNKKSSTEGAESGPQTQSEFMKRDELVKKVFAAMQDWYEVKRSGNEGVTKKGKLSPIQIVMKTRQGRKLSTLITGFEPFNIVPEDLSEDLRKLCAGATSISPIPGKPANSGMEVLVQGKQSKAVVDYLLGKGVPKKWIEAHEVVKRKN</sequence>
<keyword evidence="7" id="KW-0648">Protein biosynthesis</keyword>
<evidence type="ECO:0000256" key="2">
    <source>
        <dbReference type="ARBA" id="ARBA00022490"/>
    </source>
</evidence>
<comment type="similarity">
    <text evidence="1">Belongs to the eIF2D family.</text>
</comment>
<dbReference type="SUPFAM" id="SSF55159">
    <property type="entry name" value="eIF1-like"/>
    <property type="match status" value="1"/>
</dbReference>
<keyword evidence="7" id="KW-0396">Initiation factor</keyword>
<dbReference type="CDD" id="cd21156">
    <property type="entry name" value="PUA_eIF2d-like"/>
    <property type="match status" value="1"/>
</dbReference>
<keyword evidence="8" id="KW-1185">Reference proteome</keyword>
<dbReference type="Gene3D" id="3.30.780.10">
    <property type="entry name" value="SUI1-like domain"/>
    <property type="match status" value="1"/>
</dbReference>
<dbReference type="InterPro" id="IPR039757">
    <property type="entry name" value="EIF2D"/>
</dbReference>
<feature type="coiled-coil region" evidence="3">
    <location>
        <begin position="395"/>
        <end position="422"/>
    </location>
</feature>
<dbReference type="PROSITE" id="PS51925">
    <property type="entry name" value="SWIB_MDM2"/>
    <property type="match status" value="1"/>
</dbReference>
<evidence type="ECO:0000313" key="7">
    <source>
        <dbReference type="EMBL" id="KAJ4467583.1"/>
    </source>
</evidence>
<dbReference type="InterPro" id="IPR003121">
    <property type="entry name" value="SWIB_MDM2_domain"/>
</dbReference>
<dbReference type="InterPro" id="IPR036885">
    <property type="entry name" value="SWIB_MDM2_dom_sf"/>
</dbReference>
<dbReference type="PROSITE" id="PS50296">
    <property type="entry name" value="SUI1"/>
    <property type="match status" value="1"/>
</dbReference>
<dbReference type="CDD" id="cd11608">
    <property type="entry name" value="eIF2D_C"/>
    <property type="match status" value="1"/>
</dbReference>
<dbReference type="InterPro" id="IPR036877">
    <property type="entry name" value="SUI1_dom_sf"/>
</dbReference>
<dbReference type="Pfam" id="PF26292">
    <property type="entry name" value="PUA_elF2D"/>
    <property type="match status" value="1"/>
</dbReference>
<dbReference type="GO" id="GO:0003743">
    <property type="term" value="F:translation initiation factor activity"/>
    <property type="evidence" value="ECO:0007669"/>
    <property type="project" value="UniProtKB-KW"/>
</dbReference>
<dbReference type="PANTHER" id="PTHR12217">
    <property type="entry name" value="EUKARYOTIC TRANSLATION INITIATION FACTOR 2D"/>
    <property type="match status" value="1"/>
</dbReference>
<dbReference type="InterPro" id="IPR004521">
    <property type="entry name" value="Uncharacterised_CHP00451"/>
</dbReference>
<dbReference type="Pfam" id="PF17832">
    <property type="entry name" value="Pre-PUA"/>
    <property type="match status" value="1"/>
</dbReference>
<name>A0ABQ8V3Z4_9AGAR</name>
<gene>
    <name evidence="7" type="ORF">C8R41DRAFT_898219</name>
</gene>
<protein>
    <submittedName>
        <fullName evidence="7">Eukaryotic translation initiation factor SUI1 family protein</fullName>
    </submittedName>
</protein>
<dbReference type="Proteomes" id="UP001150217">
    <property type="component" value="Unassembled WGS sequence"/>
</dbReference>
<dbReference type="InterPro" id="IPR039759">
    <property type="entry name" value="eIF2D_SUI1"/>
</dbReference>
<evidence type="ECO:0000256" key="1">
    <source>
        <dbReference type="ARBA" id="ARBA00010359"/>
    </source>
</evidence>
<feature type="domain" description="DM2" evidence="6">
    <location>
        <begin position="422"/>
        <end position="524"/>
    </location>
</feature>
<dbReference type="Gene3D" id="3.10.400.20">
    <property type="match status" value="1"/>
</dbReference>
<organism evidence="7 8">
    <name type="scientific">Lentinula lateritia</name>
    <dbReference type="NCBI Taxonomy" id="40482"/>
    <lineage>
        <taxon>Eukaryota</taxon>
        <taxon>Fungi</taxon>
        <taxon>Dikarya</taxon>
        <taxon>Basidiomycota</taxon>
        <taxon>Agaricomycotina</taxon>
        <taxon>Agaricomycetes</taxon>
        <taxon>Agaricomycetidae</taxon>
        <taxon>Agaricales</taxon>
        <taxon>Marasmiineae</taxon>
        <taxon>Omphalotaceae</taxon>
        <taxon>Lentinula</taxon>
    </lineage>
</organism>
<dbReference type="EMBL" id="JANVFT010000106">
    <property type="protein sequence ID" value="KAJ4467583.1"/>
    <property type="molecule type" value="Genomic_DNA"/>
</dbReference>
<dbReference type="Pfam" id="PF25304">
    <property type="entry name" value="WHD_eIF2D"/>
    <property type="match status" value="1"/>
</dbReference>
<keyword evidence="2" id="KW-0963">Cytoplasm</keyword>
<dbReference type="Pfam" id="PF26291">
    <property type="entry name" value="SWIB_eIF2D"/>
    <property type="match status" value="1"/>
</dbReference>
<evidence type="ECO:0000313" key="8">
    <source>
        <dbReference type="Proteomes" id="UP001150217"/>
    </source>
</evidence>
<dbReference type="PROSITE" id="PS50890">
    <property type="entry name" value="PUA"/>
    <property type="match status" value="1"/>
</dbReference>
<evidence type="ECO:0000256" key="3">
    <source>
        <dbReference type="SAM" id="Coils"/>
    </source>
</evidence>
<dbReference type="InterPro" id="IPR041366">
    <property type="entry name" value="Pre-PUA"/>
</dbReference>
<dbReference type="InterPro" id="IPR001950">
    <property type="entry name" value="SUI1"/>
</dbReference>
<evidence type="ECO:0000256" key="4">
    <source>
        <dbReference type="SAM" id="MobiDB-lite"/>
    </source>
</evidence>
<dbReference type="Pfam" id="PF01253">
    <property type="entry name" value="SUI1"/>
    <property type="match status" value="1"/>
</dbReference>
<comment type="caution">
    <text evidence="7">The sequence shown here is derived from an EMBL/GenBank/DDBJ whole genome shotgun (WGS) entry which is preliminary data.</text>
</comment>
<dbReference type="InterPro" id="IPR048248">
    <property type="entry name" value="PUA_eIF2d-like"/>
</dbReference>